<dbReference type="HOGENOM" id="CLU_1082062_0_0_1"/>
<dbReference type="AlphaFoldDB" id="A0A067PE51"/>
<reference evidence="2" key="1">
    <citation type="journal article" date="2014" name="Proc. Natl. Acad. Sci. U.S.A.">
        <title>Extensive sampling of basidiomycete genomes demonstrates inadequacy of the white-rot/brown-rot paradigm for wood decay fungi.</title>
        <authorList>
            <person name="Riley R."/>
            <person name="Salamov A.A."/>
            <person name="Brown D.W."/>
            <person name="Nagy L.G."/>
            <person name="Floudas D."/>
            <person name="Held B.W."/>
            <person name="Levasseur A."/>
            <person name="Lombard V."/>
            <person name="Morin E."/>
            <person name="Otillar R."/>
            <person name="Lindquist E.A."/>
            <person name="Sun H."/>
            <person name="LaButti K.M."/>
            <person name="Schmutz J."/>
            <person name="Jabbour D."/>
            <person name="Luo H."/>
            <person name="Baker S.E."/>
            <person name="Pisabarro A.G."/>
            <person name="Walton J.D."/>
            <person name="Blanchette R.A."/>
            <person name="Henrissat B."/>
            <person name="Martin F."/>
            <person name="Cullen D."/>
            <person name="Hibbett D.S."/>
            <person name="Grigoriev I.V."/>
        </authorList>
    </citation>
    <scope>NUCLEOTIDE SEQUENCE [LARGE SCALE GENOMIC DNA]</scope>
    <source>
        <strain evidence="2">MUCL 33604</strain>
    </source>
</reference>
<accession>A0A067PE51</accession>
<name>A0A067PE51_9AGAM</name>
<keyword evidence="2" id="KW-1185">Reference proteome</keyword>
<organism evidence="1 2">
    <name type="scientific">Jaapia argillacea MUCL 33604</name>
    <dbReference type="NCBI Taxonomy" id="933084"/>
    <lineage>
        <taxon>Eukaryota</taxon>
        <taxon>Fungi</taxon>
        <taxon>Dikarya</taxon>
        <taxon>Basidiomycota</taxon>
        <taxon>Agaricomycotina</taxon>
        <taxon>Agaricomycetes</taxon>
        <taxon>Agaricomycetidae</taxon>
        <taxon>Jaapiales</taxon>
        <taxon>Jaapiaceae</taxon>
        <taxon>Jaapia</taxon>
    </lineage>
</organism>
<dbReference type="EMBL" id="KL197742">
    <property type="protein sequence ID" value="KDQ52115.1"/>
    <property type="molecule type" value="Genomic_DNA"/>
</dbReference>
<evidence type="ECO:0000313" key="1">
    <source>
        <dbReference type="EMBL" id="KDQ52115.1"/>
    </source>
</evidence>
<proteinExistence type="predicted"/>
<dbReference type="InParanoid" id="A0A067PE51"/>
<gene>
    <name evidence="1" type="ORF">JAAARDRAFT_40478</name>
</gene>
<dbReference type="Proteomes" id="UP000027265">
    <property type="component" value="Unassembled WGS sequence"/>
</dbReference>
<evidence type="ECO:0000313" key="2">
    <source>
        <dbReference type="Proteomes" id="UP000027265"/>
    </source>
</evidence>
<sequence length="218" mass="23873">MDPLPVIHLTDFTITLSRGGRSSPPSLDDAQIFLQLTLDSDVIYETVLGEREPNKQVWRVQDCIDIPDWDDISLFSIAVILSSASNITTRLTSVGLTSQDIPAKGRTSRIVQLSFGISRDLPGLALDFSVNRGSDAPGSPFLPISADCEPTAVNGIPNTDIHNTQVSLYDDERISPSPIEELSPEVFDGIYASTLVEPDVEERAVMLDELGDMLLMHY</sequence>
<protein>
    <submittedName>
        <fullName evidence="1">Uncharacterized protein</fullName>
    </submittedName>
</protein>